<dbReference type="GO" id="GO:0004497">
    <property type="term" value="F:monooxygenase activity"/>
    <property type="evidence" value="ECO:0007669"/>
    <property type="project" value="InterPro"/>
</dbReference>
<keyword evidence="2" id="KW-1185">Reference proteome</keyword>
<dbReference type="GO" id="GO:0016705">
    <property type="term" value="F:oxidoreductase activity, acting on paired donors, with incorporation or reduction of molecular oxygen"/>
    <property type="evidence" value="ECO:0007669"/>
    <property type="project" value="InterPro"/>
</dbReference>
<dbReference type="RefSeq" id="XP_062785216.1">
    <property type="nucleotide sequence ID" value="XM_062929165.1"/>
</dbReference>
<dbReference type="InterPro" id="IPR036396">
    <property type="entry name" value="Cyt_P450_sf"/>
</dbReference>
<dbReference type="GO" id="GO:0005506">
    <property type="term" value="F:iron ion binding"/>
    <property type="evidence" value="ECO:0007669"/>
    <property type="project" value="InterPro"/>
</dbReference>
<gene>
    <name evidence="1" type="ORF">CDEST_13009</name>
</gene>
<evidence type="ECO:0000313" key="2">
    <source>
        <dbReference type="Proteomes" id="UP001322277"/>
    </source>
</evidence>
<dbReference type="InterPro" id="IPR001128">
    <property type="entry name" value="Cyt_P450"/>
</dbReference>
<reference evidence="2" key="1">
    <citation type="journal article" date="2023" name="bioRxiv">
        <title>Complete genome of the Medicago anthracnose fungus, Colletotrichum destructivum, reveals a mini-chromosome-like region within a core chromosome.</title>
        <authorList>
            <person name="Lapalu N."/>
            <person name="Simon A."/>
            <person name="Lu A."/>
            <person name="Plaumann P.-L."/>
            <person name="Amselem J."/>
            <person name="Pigne S."/>
            <person name="Auger A."/>
            <person name="Koch C."/>
            <person name="Dallery J.-F."/>
            <person name="O'Connell R.J."/>
        </authorList>
    </citation>
    <scope>NUCLEOTIDE SEQUENCE [LARGE SCALE GENOMIC DNA]</scope>
    <source>
        <strain evidence="2">CBS 520.97</strain>
    </source>
</reference>
<sequence>MALSDYARVLGPLFVGVAILFLGRKTWHKKQPSRIPNSEIIQPIPGPKPLPVFGNALLLDINDLVGSILAIAYNYRPIFSLTLLGKRETFVSSPALCRELCDEQRFHKLVTKGLERLRPVTGDGLFTAYHDSHAWGVAHRVLLPYFGTFRIRDMFDDMKDIAEQLCLKWYDPIAPKCKGC</sequence>
<dbReference type="GO" id="GO:0020037">
    <property type="term" value="F:heme binding"/>
    <property type="evidence" value="ECO:0007669"/>
    <property type="project" value="InterPro"/>
</dbReference>
<dbReference type="Gene3D" id="1.10.630.10">
    <property type="entry name" value="Cytochrome P450"/>
    <property type="match status" value="1"/>
</dbReference>
<name>A0AAX4IXP7_9PEZI</name>
<protein>
    <submittedName>
        <fullName evidence="1">Cytochrome P450</fullName>
    </submittedName>
</protein>
<dbReference type="EMBL" id="CP137312">
    <property type="protein sequence ID" value="WQF87995.1"/>
    <property type="molecule type" value="Genomic_DNA"/>
</dbReference>
<dbReference type="Pfam" id="PF00067">
    <property type="entry name" value="p450"/>
    <property type="match status" value="1"/>
</dbReference>
<dbReference type="AlphaFoldDB" id="A0AAX4IXP7"/>
<organism evidence="1 2">
    <name type="scientific">Colletotrichum destructivum</name>
    <dbReference type="NCBI Taxonomy" id="34406"/>
    <lineage>
        <taxon>Eukaryota</taxon>
        <taxon>Fungi</taxon>
        <taxon>Dikarya</taxon>
        <taxon>Ascomycota</taxon>
        <taxon>Pezizomycotina</taxon>
        <taxon>Sordariomycetes</taxon>
        <taxon>Hypocreomycetidae</taxon>
        <taxon>Glomerellales</taxon>
        <taxon>Glomerellaceae</taxon>
        <taxon>Colletotrichum</taxon>
        <taxon>Colletotrichum destructivum species complex</taxon>
    </lineage>
</organism>
<proteinExistence type="predicted"/>
<accession>A0AAX4IXP7</accession>
<evidence type="ECO:0000313" key="1">
    <source>
        <dbReference type="EMBL" id="WQF87995.1"/>
    </source>
</evidence>
<dbReference type="KEGG" id="cdet:87949509"/>
<dbReference type="Proteomes" id="UP001322277">
    <property type="component" value="Chromosome 8"/>
</dbReference>
<dbReference type="GeneID" id="87949509"/>
<dbReference type="SUPFAM" id="SSF48264">
    <property type="entry name" value="Cytochrome P450"/>
    <property type="match status" value="1"/>
</dbReference>